<protein>
    <recommendedName>
        <fullName evidence="3">Lipoprotein</fullName>
    </recommendedName>
</protein>
<evidence type="ECO:0000313" key="2">
    <source>
        <dbReference type="Proteomes" id="UP001596003"/>
    </source>
</evidence>
<accession>A0ABV8ZI96</accession>
<dbReference type="EMBL" id="JBHSFY010000015">
    <property type="protein sequence ID" value="MFC4479473.1"/>
    <property type="molecule type" value="Genomic_DNA"/>
</dbReference>
<organism evidence="1 2">
    <name type="scientific">Flavobacterium chungangensis</name>
    <dbReference type="NCBI Taxonomy" id="2708132"/>
    <lineage>
        <taxon>Bacteria</taxon>
        <taxon>Pseudomonadati</taxon>
        <taxon>Bacteroidota</taxon>
        <taxon>Flavobacteriia</taxon>
        <taxon>Flavobacteriales</taxon>
        <taxon>Flavobacteriaceae</taxon>
        <taxon>Flavobacterium</taxon>
    </lineage>
</organism>
<sequence length="181" mass="21381">MKKIKLILLLLAPIFFCCKDEELNKFSSKEKAEILDTLKSRIKIDIDDYTLFKKQPTNILFINSGFLLDKKTVDIYKKQGLVKNRDEDLEDFVKVIVLKYNFKREDGKTLKIKDVNQIEVGNSPYFEENKKLYSNFNISIPLDNNYTRLNGYITLELKIDNQNKRELTLPIKINLIDFFEK</sequence>
<gene>
    <name evidence="1" type="ORF">ACFO3N_20510</name>
</gene>
<proteinExistence type="predicted"/>
<name>A0ABV8ZI96_9FLAO</name>
<dbReference type="Proteomes" id="UP001596003">
    <property type="component" value="Unassembled WGS sequence"/>
</dbReference>
<keyword evidence="2" id="KW-1185">Reference proteome</keyword>
<comment type="caution">
    <text evidence="1">The sequence shown here is derived from an EMBL/GenBank/DDBJ whole genome shotgun (WGS) entry which is preliminary data.</text>
</comment>
<evidence type="ECO:0000313" key="1">
    <source>
        <dbReference type="EMBL" id="MFC4479473.1"/>
    </source>
</evidence>
<dbReference type="RefSeq" id="WP_379800775.1">
    <property type="nucleotide sequence ID" value="NZ_JBHSFY010000015.1"/>
</dbReference>
<evidence type="ECO:0008006" key="3">
    <source>
        <dbReference type="Google" id="ProtNLM"/>
    </source>
</evidence>
<reference evidence="2" key="1">
    <citation type="journal article" date="2019" name="Int. J. Syst. Evol. Microbiol.">
        <title>The Global Catalogue of Microorganisms (GCM) 10K type strain sequencing project: providing services to taxonomists for standard genome sequencing and annotation.</title>
        <authorList>
            <consortium name="The Broad Institute Genomics Platform"/>
            <consortium name="The Broad Institute Genome Sequencing Center for Infectious Disease"/>
            <person name="Wu L."/>
            <person name="Ma J."/>
        </authorList>
    </citation>
    <scope>NUCLEOTIDE SEQUENCE [LARGE SCALE GENOMIC DNA]</scope>
    <source>
        <strain evidence="2">NBRC 103627</strain>
    </source>
</reference>